<comment type="function">
    <text evidence="17">Catalyzes the dehydration of the S-form of NAD(P)HX at the expense of ADP, which is converted to AMP. Together with NAD(P)HX epimerase, which catalyzes the epimerization of the S- and R-forms, the enzyme allows the repair of both epimers of NAD(P)HX, a damaged form of NAD(P)H that is a result of enzymatic or heat-dependent hydration.</text>
</comment>
<feature type="binding site" evidence="18">
    <location>
        <position position="158"/>
    </location>
    <ligand>
        <name>(6S)-NADPHX</name>
        <dbReference type="ChEBI" id="CHEBI:64076"/>
    </ligand>
</feature>
<dbReference type="PANTHER" id="PTHR12592:SF0">
    <property type="entry name" value="ATP-DEPENDENT (S)-NAD(P)H-HYDRATE DEHYDRATASE"/>
    <property type="match status" value="1"/>
</dbReference>
<evidence type="ECO:0000256" key="15">
    <source>
        <dbReference type="ARBA" id="ARBA00048238"/>
    </source>
</evidence>
<name>A0ABX1GJB0_9GAMM</name>
<evidence type="ECO:0000256" key="12">
    <source>
        <dbReference type="ARBA" id="ARBA00023239"/>
    </source>
</evidence>
<evidence type="ECO:0000256" key="8">
    <source>
        <dbReference type="ARBA" id="ARBA00022857"/>
    </source>
</evidence>
<dbReference type="InterPro" id="IPR029056">
    <property type="entry name" value="Ribokinase-like"/>
</dbReference>
<dbReference type="InterPro" id="IPR000631">
    <property type="entry name" value="CARKD"/>
</dbReference>
<feature type="binding site" evidence="17">
    <location>
        <begin position="408"/>
        <end position="412"/>
    </location>
    <ligand>
        <name>AMP</name>
        <dbReference type="ChEBI" id="CHEBI:456215"/>
    </ligand>
</feature>
<feature type="binding site" evidence="17">
    <location>
        <position position="437"/>
    </location>
    <ligand>
        <name>(6S)-NADPHX</name>
        <dbReference type="ChEBI" id="CHEBI:64076"/>
    </ligand>
</feature>
<feature type="binding site" evidence="17">
    <location>
        <position position="260"/>
    </location>
    <ligand>
        <name>(6S)-NADPHX</name>
        <dbReference type="ChEBI" id="CHEBI:64076"/>
    </ligand>
</feature>
<keyword evidence="8 17" id="KW-0521">NADP</keyword>
<evidence type="ECO:0000256" key="9">
    <source>
        <dbReference type="ARBA" id="ARBA00022958"/>
    </source>
</evidence>
<feature type="binding site" evidence="17">
    <location>
        <position position="371"/>
    </location>
    <ligand>
        <name>(6S)-NADPHX</name>
        <dbReference type="ChEBI" id="CHEBI:64076"/>
    </ligand>
</feature>
<dbReference type="Pfam" id="PF01256">
    <property type="entry name" value="Carb_kinase"/>
    <property type="match status" value="1"/>
</dbReference>
<evidence type="ECO:0000256" key="16">
    <source>
        <dbReference type="ARBA" id="ARBA00049209"/>
    </source>
</evidence>
<dbReference type="HAMAP" id="MF_01965">
    <property type="entry name" value="NADHX_dehydratase"/>
    <property type="match status" value="1"/>
</dbReference>
<evidence type="ECO:0000313" key="23">
    <source>
        <dbReference type="Proteomes" id="UP000765845"/>
    </source>
</evidence>
<comment type="similarity">
    <text evidence="3 19">In the N-terminal section; belongs to the NnrE/AIBP family.</text>
</comment>
<evidence type="ECO:0000256" key="18">
    <source>
        <dbReference type="HAMAP-Rule" id="MF_01966"/>
    </source>
</evidence>
<keyword evidence="7 17" id="KW-0067">ATP-binding</keyword>
<comment type="catalytic activity">
    <reaction evidence="15 17 19">
        <text>(6S)-NADHX + ADP = AMP + phosphate + NADH + H(+)</text>
        <dbReference type="Rhea" id="RHEA:32223"/>
        <dbReference type="ChEBI" id="CHEBI:15378"/>
        <dbReference type="ChEBI" id="CHEBI:43474"/>
        <dbReference type="ChEBI" id="CHEBI:57945"/>
        <dbReference type="ChEBI" id="CHEBI:64074"/>
        <dbReference type="ChEBI" id="CHEBI:456215"/>
        <dbReference type="ChEBI" id="CHEBI:456216"/>
        <dbReference type="EC" id="4.2.1.136"/>
    </reaction>
</comment>
<proteinExistence type="inferred from homology"/>
<comment type="function">
    <text evidence="18">Catalyzes the epimerization of the S- and R-forms of NAD(P)HX, a damaged form of NAD(P)H that is a result of enzymatic or heat-dependent hydration. This is a prerequisite for the S-specific NAD(P)H-hydrate dehydratase to allow the repair of both epimers of NAD(P)HX.</text>
</comment>
<comment type="similarity">
    <text evidence="18">Belongs to the NnrE/AIBP family.</text>
</comment>
<feature type="domain" description="YjeF N-terminal" evidence="21">
    <location>
        <begin position="16"/>
        <end position="215"/>
    </location>
</feature>
<feature type="domain" description="YjeF C-terminal" evidence="20">
    <location>
        <begin position="225"/>
        <end position="495"/>
    </location>
</feature>
<dbReference type="SUPFAM" id="SSF53613">
    <property type="entry name" value="Ribokinase-like"/>
    <property type="match status" value="1"/>
</dbReference>
<dbReference type="HAMAP" id="MF_01966">
    <property type="entry name" value="NADHX_epimerase"/>
    <property type="match status" value="1"/>
</dbReference>
<dbReference type="CDD" id="cd01171">
    <property type="entry name" value="YXKO-related"/>
    <property type="match status" value="1"/>
</dbReference>
<comment type="catalytic activity">
    <reaction evidence="2 18 19">
        <text>(6R)-NADPHX = (6S)-NADPHX</text>
        <dbReference type="Rhea" id="RHEA:32227"/>
        <dbReference type="ChEBI" id="CHEBI:64076"/>
        <dbReference type="ChEBI" id="CHEBI:64077"/>
        <dbReference type="EC" id="5.1.99.6"/>
    </reaction>
</comment>
<evidence type="ECO:0000256" key="14">
    <source>
        <dbReference type="ARBA" id="ARBA00025153"/>
    </source>
</evidence>
<keyword evidence="9 18" id="KW-0630">Potassium</keyword>
<keyword evidence="13" id="KW-0511">Multifunctional enzyme</keyword>
<dbReference type="PANTHER" id="PTHR12592">
    <property type="entry name" value="ATP-DEPENDENT (S)-NAD(P)H-HYDRATE DEHYDRATASE FAMILY MEMBER"/>
    <property type="match status" value="1"/>
</dbReference>
<evidence type="ECO:0000256" key="7">
    <source>
        <dbReference type="ARBA" id="ARBA00022840"/>
    </source>
</evidence>
<evidence type="ECO:0000256" key="5">
    <source>
        <dbReference type="ARBA" id="ARBA00022723"/>
    </source>
</evidence>
<keyword evidence="5 18" id="KW-0479">Metal-binding</keyword>
<keyword evidence="23" id="KW-1185">Reference proteome</keyword>
<evidence type="ECO:0000256" key="3">
    <source>
        <dbReference type="ARBA" id="ARBA00006001"/>
    </source>
</evidence>
<feature type="binding site" evidence="18">
    <location>
        <position position="161"/>
    </location>
    <ligand>
        <name>K(+)</name>
        <dbReference type="ChEBI" id="CHEBI:29103"/>
    </ligand>
</feature>
<evidence type="ECO:0000256" key="13">
    <source>
        <dbReference type="ARBA" id="ARBA00023268"/>
    </source>
</evidence>
<evidence type="ECO:0000256" key="6">
    <source>
        <dbReference type="ARBA" id="ARBA00022741"/>
    </source>
</evidence>
<evidence type="ECO:0000259" key="21">
    <source>
        <dbReference type="PROSITE" id="PS51385"/>
    </source>
</evidence>
<comment type="function">
    <text evidence="14 19">Bifunctional enzyme that catalyzes the epimerization of the S- and R-forms of NAD(P)HX and the dehydration of the S-form of NAD(P)HX at the expense of ADP, which is converted to AMP. This allows the repair of both epimers of NAD(P)HX, a damaged form of NAD(P)H that is a result of enzymatic or heat-dependent hydration.</text>
</comment>
<feature type="binding site" evidence="18">
    <location>
        <position position="125"/>
    </location>
    <ligand>
        <name>K(+)</name>
        <dbReference type="ChEBI" id="CHEBI:29103"/>
    </ligand>
</feature>
<dbReference type="EMBL" id="JAAWWK010000006">
    <property type="protein sequence ID" value="NKI19061.1"/>
    <property type="molecule type" value="Genomic_DNA"/>
</dbReference>
<keyword evidence="11 18" id="KW-0413">Isomerase</keyword>
<dbReference type="InterPro" id="IPR004443">
    <property type="entry name" value="YjeF_N_dom"/>
</dbReference>
<reference evidence="22 23" key="1">
    <citation type="submission" date="2020-04" db="EMBL/GenBank/DDBJ databases">
        <authorList>
            <person name="Yoon J."/>
        </authorList>
    </citation>
    <scope>NUCLEOTIDE SEQUENCE [LARGE SCALE GENOMIC DNA]</scope>
    <source>
        <strain evidence="22 23">KMU-166</strain>
    </source>
</reference>
<keyword evidence="6 17" id="KW-0547">Nucleotide-binding</keyword>
<dbReference type="EC" id="4.2.1.136" evidence="19"/>
<dbReference type="SUPFAM" id="SSF64153">
    <property type="entry name" value="YjeF N-terminal domain-like"/>
    <property type="match status" value="1"/>
</dbReference>
<gene>
    <name evidence="17" type="primary">nnrD</name>
    <name evidence="18" type="synonym">nnrE</name>
    <name evidence="22" type="ORF">HCU74_16755</name>
</gene>
<feature type="binding site" evidence="17">
    <location>
        <position position="436"/>
    </location>
    <ligand>
        <name>AMP</name>
        <dbReference type="ChEBI" id="CHEBI:456215"/>
    </ligand>
</feature>
<dbReference type="Pfam" id="PF03853">
    <property type="entry name" value="YjeF_N"/>
    <property type="match status" value="1"/>
</dbReference>
<accession>A0ABX1GJB0</accession>
<evidence type="ECO:0000256" key="19">
    <source>
        <dbReference type="PIRNR" id="PIRNR017184"/>
    </source>
</evidence>
<dbReference type="PROSITE" id="PS51383">
    <property type="entry name" value="YJEF_C_3"/>
    <property type="match status" value="1"/>
</dbReference>
<protein>
    <recommendedName>
        <fullName evidence="19">Bifunctional NAD(P)H-hydrate repair enzyme</fullName>
    </recommendedName>
    <alternativeName>
        <fullName evidence="19">Nicotinamide nucleotide repair protein</fullName>
    </alternativeName>
    <domain>
        <recommendedName>
            <fullName evidence="19">ADP-dependent (S)-NAD(P)H-hydrate dehydratase</fullName>
            <ecNumber evidence="19">4.2.1.136</ecNumber>
        </recommendedName>
        <alternativeName>
            <fullName evidence="19">ADP-dependent NAD(P)HX dehydratase</fullName>
        </alternativeName>
    </domain>
    <domain>
        <recommendedName>
            <fullName evidence="19">NAD(P)H-hydrate epimerase</fullName>
            <ecNumber evidence="19">5.1.99.6</ecNumber>
        </recommendedName>
    </domain>
</protein>
<dbReference type="PROSITE" id="PS01049">
    <property type="entry name" value="YJEF_C_1"/>
    <property type="match status" value="1"/>
</dbReference>
<evidence type="ECO:0000256" key="4">
    <source>
        <dbReference type="ARBA" id="ARBA00009524"/>
    </source>
</evidence>
<comment type="subunit">
    <text evidence="17">Homotetramer.</text>
</comment>
<evidence type="ECO:0000256" key="11">
    <source>
        <dbReference type="ARBA" id="ARBA00023235"/>
    </source>
</evidence>
<evidence type="ECO:0000256" key="17">
    <source>
        <dbReference type="HAMAP-Rule" id="MF_01965"/>
    </source>
</evidence>
<feature type="binding site" evidence="18">
    <location>
        <position position="140"/>
    </location>
    <ligand>
        <name>(6S)-NADPHX</name>
        <dbReference type="ChEBI" id="CHEBI:64076"/>
    </ligand>
</feature>
<dbReference type="NCBIfam" id="TIGR00196">
    <property type="entry name" value="yjeF_cterm"/>
    <property type="match status" value="1"/>
</dbReference>
<dbReference type="EC" id="5.1.99.6" evidence="19"/>
<comment type="cofactor">
    <cofactor evidence="17">
        <name>Mg(2+)</name>
        <dbReference type="ChEBI" id="CHEBI:18420"/>
    </cofactor>
</comment>
<dbReference type="PROSITE" id="PS01050">
    <property type="entry name" value="YJEF_C_2"/>
    <property type="match status" value="1"/>
</dbReference>
<evidence type="ECO:0000256" key="10">
    <source>
        <dbReference type="ARBA" id="ARBA00023027"/>
    </source>
</evidence>
<dbReference type="Gene3D" id="3.40.1190.20">
    <property type="match status" value="1"/>
</dbReference>
<comment type="similarity">
    <text evidence="17">Belongs to the NnrD/CARKD family.</text>
</comment>
<dbReference type="Proteomes" id="UP000765845">
    <property type="component" value="Unassembled WGS sequence"/>
</dbReference>
<comment type="caution">
    <text evidence="22">The sequence shown here is derived from an EMBL/GenBank/DDBJ whole genome shotgun (WGS) entry which is preliminary data.</text>
</comment>
<feature type="binding site" evidence="18">
    <location>
        <begin position="129"/>
        <end position="135"/>
    </location>
    <ligand>
        <name>(6S)-NADPHX</name>
        <dbReference type="ChEBI" id="CHEBI:64076"/>
    </ligand>
</feature>
<dbReference type="InterPro" id="IPR030677">
    <property type="entry name" value="Nnr"/>
</dbReference>
<dbReference type="PROSITE" id="PS51385">
    <property type="entry name" value="YJEF_N"/>
    <property type="match status" value="1"/>
</dbReference>
<feature type="binding site" evidence="18">
    <location>
        <begin position="63"/>
        <end position="67"/>
    </location>
    <ligand>
        <name>(6S)-NADPHX</name>
        <dbReference type="ChEBI" id="CHEBI:64076"/>
    </ligand>
</feature>
<keyword evidence="12 17" id="KW-0456">Lyase</keyword>
<dbReference type="NCBIfam" id="TIGR00197">
    <property type="entry name" value="yjeF_nterm"/>
    <property type="match status" value="1"/>
</dbReference>
<dbReference type="Gene3D" id="3.40.50.10260">
    <property type="entry name" value="YjeF N-terminal domain"/>
    <property type="match status" value="1"/>
</dbReference>
<comment type="similarity">
    <text evidence="4 19">In the C-terminal section; belongs to the NnrD/CARKD family.</text>
</comment>
<dbReference type="InterPro" id="IPR017953">
    <property type="entry name" value="Carbohydrate_kinase_pred_CS"/>
</dbReference>
<keyword evidence="10 17" id="KW-0520">NAD</keyword>
<comment type="cofactor">
    <cofactor evidence="18 19">
        <name>K(+)</name>
        <dbReference type="ChEBI" id="CHEBI:29103"/>
    </cofactor>
    <text evidence="18 19">Binds 1 potassium ion per subunit.</text>
</comment>
<comment type="catalytic activity">
    <reaction evidence="1 18 19">
        <text>(6R)-NADHX = (6S)-NADHX</text>
        <dbReference type="Rhea" id="RHEA:32215"/>
        <dbReference type="ChEBI" id="CHEBI:64074"/>
        <dbReference type="ChEBI" id="CHEBI:64075"/>
        <dbReference type="EC" id="5.1.99.6"/>
    </reaction>
</comment>
<sequence>MNTDGYPQAVYRAEQVRELDRLAIASGPSGFELMCRAGQVAFDELRRRWPDATAVDVYCGGGNNGGDGYIVAALAAQQGMSVRCLSLKHELKGEALRAAARARAAGVPIIQWSPQCALRAAVVVDALLGTGVNSELRPIYREAIEQINRRACPVLAIDLPSGLHADTGMPCGDCVLADVTVSFIGLKQGLCTGLAAEVVGDVVFDRLAVPAEVYQQVRPSARRIDGVAMLGQWGPRSASSHKGQAGHVLVVGGDYGMAGAAALASAAAARSGAGLVSCLTRPEHVAIIVSVRPEVMAHGLGPGAVLAEQLSRASVVALGPGLGQQAWGRELWQQVIAADRPLVLDADGLNLLAQQPDAVAGRSAALVLTPHPGEAARLLECSVAEVQRDRFAAVTALARRYAAVVVLKGAGTLVGDGDRMWINATGNPGMASGGMGDVLSGVIAALMAQGMSAEDACCLGVDMHGRAADRAAQRGQRGLLAGDVIHELRGVINAV</sequence>
<evidence type="ECO:0000313" key="22">
    <source>
        <dbReference type="EMBL" id="NKI19061.1"/>
    </source>
</evidence>
<feature type="binding site" evidence="17">
    <location>
        <position position="321"/>
    </location>
    <ligand>
        <name>(6S)-NADPHX</name>
        <dbReference type="ChEBI" id="CHEBI:64076"/>
    </ligand>
</feature>
<organism evidence="22 23">
    <name type="scientific">Spongiibacter thalassae</name>
    <dbReference type="NCBI Taxonomy" id="2721624"/>
    <lineage>
        <taxon>Bacteria</taxon>
        <taxon>Pseudomonadati</taxon>
        <taxon>Pseudomonadota</taxon>
        <taxon>Gammaproteobacteria</taxon>
        <taxon>Cellvibrionales</taxon>
        <taxon>Spongiibacteraceae</taxon>
        <taxon>Spongiibacter</taxon>
    </lineage>
</organism>
<evidence type="ECO:0000259" key="20">
    <source>
        <dbReference type="PROSITE" id="PS51383"/>
    </source>
</evidence>
<comment type="catalytic activity">
    <reaction evidence="16 17 19">
        <text>(6S)-NADPHX + ADP = AMP + phosphate + NADPH + H(+)</text>
        <dbReference type="Rhea" id="RHEA:32235"/>
        <dbReference type="ChEBI" id="CHEBI:15378"/>
        <dbReference type="ChEBI" id="CHEBI:43474"/>
        <dbReference type="ChEBI" id="CHEBI:57783"/>
        <dbReference type="ChEBI" id="CHEBI:64076"/>
        <dbReference type="ChEBI" id="CHEBI:456215"/>
        <dbReference type="ChEBI" id="CHEBI:456216"/>
        <dbReference type="EC" id="4.2.1.136"/>
    </reaction>
</comment>
<evidence type="ECO:0000256" key="2">
    <source>
        <dbReference type="ARBA" id="ARBA00000909"/>
    </source>
</evidence>
<dbReference type="InterPro" id="IPR036652">
    <property type="entry name" value="YjeF_N_dom_sf"/>
</dbReference>
<evidence type="ECO:0000256" key="1">
    <source>
        <dbReference type="ARBA" id="ARBA00000013"/>
    </source>
</evidence>
<dbReference type="PIRSF" id="PIRSF017184">
    <property type="entry name" value="Nnr"/>
    <property type="match status" value="1"/>
</dbReference>
<feature type="binding site" evidence="18">
    <location>
        <position position="64"/>
    </location>
    <ligand>
        <name>K(+)</name>
        <dbReference type="ChEBI" id="CHEBI:29103"/>
    </ligand>
</feature>